<dbReference type="Gene3D" id="3.20.20.70">
    <property type="entry name" value="Aldolase class I"/>
    <property type="match status" value="1"/>
</dbReference>
<dbReference type="GO" id="GO:0005975">
    <property type="term" value="P:carbohydrate metabolic process"/>
    <property type="evidence" value="ECO:0007669"/>
    <property type="project" value="InterPro"/>
</dbReference>
<keyword evidence="2" id="KW-0413">Isomerase</keyword>
<proteinExistence type="predicted"/>
<protein>
    <recommendedName>
        <fullName evidence="5">Ribulose-phosphate 3-epimerase</fullName>
    </recommendedName>
</protein>
<dbReference type="SUPFAM" id="SSF51366">
    <property type="entry name" value="Ribulose-phoshate binding barrel"/>
    <property type="match status" value="1"/>
</dbReference>
<dbReference type="GO" id="GO:0016857">
    <property type="term" value="F:racemase and epimerase activity, acting on carbohydrates and derivatives"/>
    <property type="evidence" value="ECO:0007669"/>
    <property type="project" value="InterPro"/>
</dbReference>
<keyword evidence="1" id="KW-0479">Metal-binding</keyword>
<evidence type="ECO:0008006" key="5">
    <source>
        <dbReference type="Google" id="ProtNLM"/>
    </source>
</evidence>
<reference evidence="3 4" key="1">
    <citation type="journal article" date="2016" name="Nat. Commun.">
        <title>Thousands of microbial genomes shed light on interconnected biogeochemical processes in an aquifer system.</title>
        <authorList>
            <person name="Anantharaman K."/>
            <person name="Brown C.T."/>
            <person name="Hug L.A."/>
            <person name="Sharon I."/>
            <person name="Castelle C.J."/>
            <person name="Probst A.J."/>
            <person name="Thomas B.C."/>
            <person name="Singh A."/>
            <person name="Wilkins M.J."/>
            <person name="Karaoz U."/>
            <person name="Brodie E.L."/>
            <person name="Williams K.H."/>
            <person name="Hubbard S.S."/>
            <person name="Banfield J.F."/>
        </authorList>
    </citation>
    <scope>NUCLEOTIDE SEQUENCE [LARGE SCALE GENOMIC DNA]</scope>
</reference>
<dbReference type="AlphaFoldDB" id="A0A1F7VFJ6"/>
<organism evidence="3 4">
    <name type="scientific">Candidatus Uhrbacteria bacterium RIFCSPLOWO2_02_FULL_51_9</name>
    <dbReference type="NCBI Taxonomy" id="1802410"/>
    <lineage>
        <taxon>Bacteria</taxon>
        <taxon>Candidatus Uhriibacteriota</taxon>
    </lineage>
</organism>
<evidence type="ECO:0000256" key="2">
    <source>
        <dbReference type="ARBA" id="ARBA00023235"/>
    </source>
</evidence>
<dbReference type="InterPro" id="IPR013785">
    <property type="entry name" value="Aldolase_TIM"/>
</dbReference>
<dbReference type="Pfam" id="PF00834">
    <property type="entry name" value="Ribul_P_3_epim"/>
    <property type="match status" value="1"/>
</dbReference>
<dbReference type="Proteomes" id="UP000176678">
    <property type="component" value="Unassembled WGS sequence"/>
</dbReference>
<sequence length="182" mass="19806">MLDNTFVPFSSWADPEVIQKLETPLHFELHLMVADVEKYLTLWSPVKNVTRAIFHVEPFVGRENDVHDLLGSIAFYGWETGLAINPETDAAALEPFVEKINTALFLGVNPGQSGQTFKPEVVEKIKTFKVAHSTIAVAVDGGVNAETIPALTATGADVLCVASAIFGAEDPKEAFLNLQKLL</sequence>
<dbReference type="GO" id="GO:0046872">
    <property type="term" value="F:metal ion binding"/>
    <property type="evidence" value="ECO:0007669"/>
    <property type="project" value="UniProtKB-KW"/>
</dbReference>
<dbReference type="EMBL" id="MGES01000022">
    <property type="protein sequence ID" value="OGL88898.1"/>
    <property type="molecule type" value="Genomic_DNA"/>
</dbReference>
<name>A0A1F7VFJ6_9BACT</name>
<comment type="caution">
    <text evidence="3">The sequence shown here is derived from an EMBL/GenBank/DDBJ whole genome shotgun (WGS) entry which is preliminary data.</text>
</comment>
<dbReference type="PANTHER" id="PTHR11749">
    <property type="entry name" value="RIBULOSE-5-PHOSPHATE-3-EPIMERASE"/>
    <property type="match status" value="1"/>
</dbReference>
<evidence type="ECO:0000313" key="4">
    <source>
        <dbReference type="Proteomes" id="UP000176678"/>
    </source>
</evidence>
<dbReference type="InterPro" id="IPR000056">
    <property type="entry name" value="Ribul_P_3_epim-like"/>
</dbReference>
<evidence type="ECO:0000256" key="1">
    <source>
        <dbReference type="ARBA" id="ARBA00022723"/>
    </source>
</evidence>
<dbReference type="STRING" id="1802410.A3H75_02065"/>
<accession>A0A1F7VFJ6</accession>
<evidence type="ECO:0000313" key="3">
    <source>
        <dbReference type="EMBL" id="OGL88898.1"/>
    </source>
</evidence>
<gene>
    <name evidence="3" type="ORF">A3H75_02065</name>
</gene>
<dbReference type="InterPro" id="IPR011060">
    <property type="entry name" value="RibuloseP-bd_barrel"/>
</dbReference>